<sequence length="1130" mass="128043">MKDNSQFVLGILVQATSWRQRAKLGFFAGLVLASQVLTCQVSAQVNIDGNKLTTASAGNQKSSAPKRSDSSAFTVVAYNRNIKQADFAGLSKVTVLRMQKQLQSLYQDLPDWQHDYALVHEPLNDGIVGPITLHWLQRFSYNFKILAEGDYANNFPANIDRISQFAQRHPDEIRILLSREFDQWDEAQAAKIKNADFQIRRQGKDNELIALVNRFREGRRAPLRPKSNALMKDSGNFTYSLSRDDIDVLVGKDQLIARLSKLKDKEFTSDEALQVAVAQATGHHVHVMNLLWPLILRQEREFDGFLISESALVNLRKEQRLPADALEELKKYVGTYFKTRTAFDTFIEDKANADVLFLSASEVSQLAAATKVFDNVHLSAQAIDNIKKELKSNIQNEGIPEIIGRLLSEIQDVDYAEVELFRSAAISKIAFGVGACKLNSPSNNEYVKKLRMREEEFILLQKDLSALTLQMPADGSLKQINLEDIFAQLSKYRNALTSCDDTQRKIVQDLVRDIYIHYFSVLVESAARKKMPELIANIQLSGADCGCALDNLPGVVYGFYPYWKNKTTTQAMNFRVMNRIAYYGLSVNSVGDFQLGEQQFDIYDGSSHANQFIRTARQHNSKVDWLIEKNDWDKDWKSYSRENKKAVFKKIATNIRLLLREPLDHLLAQAKPLVSFGISKRPTRGDGVSLYFPNYPSDADSASLFNEFYLNLRKELENEEVWINIVVPQSLLSAKDERKNSAFSLKNLVKLRKKRALSEADDRAHPSVIDEYILVLMEEPSSDAKKQLRLDVEDETSLHGAERAQFLRNILPVLHFDNRNWQQLEDDIVYARDNFGGIAFWAPSFDNLGISPVNTIDSCLMSAQMANCLLRNYSNEEIGDSIAGPIEKFACVYRWFLLLISFCLILVGVAIGILYYRFCKVRELVFKYWLWILTLLIAPLLFVSGLLLVFSPDMASVRAGNKPLFVVVIVFFVAAVLGYRYLRALGKLPSRQRAMPARHAIGFPIVVWSIEEQADGLQWIIRNRGTGDAIIKKVSIDCEGNVLADMQMALELMIGSDDNLHWKSATLIGRKIRPGESLAALTIADPATAQKFRDEWNKHHLKIEIVYASFNNEYWKSNGVEIVVATSEAV</sequence>
<dbReference type="EMBL" id="JACOGA010000017">
    <property type="protein sequence ID" value="MBC3875286.1"/>
    <property type="molecule type" value="Genomic_DNA"/>
</dbReference>
<keyword evidence="1" id="KW-0812">Transmembrane</keyword>
<evidence type="ECO:0000256" key="1">
    <source>
        <dbReference type="SAM" id="Phobius"/>
    </source>
</evidence>
<dbReference type="Proteomes" id="UP000624279">
    <property type="component" value="Unassembled WGS sequence"/>
</dbReference>
<feature type="transmembrane region" description="Helical" evidence="1">
    <location>
        <begin position="963"/>
        <end position="982"/>
    </location>
</feature>
<accession>A0ABR6YFC7</accession>
<dbReference type="RefSeq" id="WP_186943257.1">
    <property type="nucleotide sequence ID" value="NZ_JACOGA010000017.1"/>
</dbReference>
<feature type="transmembrane region" description="Helical" evidence="1">
    <location>
        <begin position="928"/>
        <end position="951"/>
    </location>
</feature>
<name>A0ABR6YFC7_9BURK</name>
<feature type="transmembrane region" description="Helical" evidence="1">
    <location>
        <begin position="895"/>
        <end position="916"/>
    </location>
</feature>
<keyword evidence="1" id="KW-0472">Membrane</keyword>
<gene>
    <name evidence="2" type="ORF">H8K55_16985</name>
</gene>
<keyword evidence="3" id="KW-1185">Reference proteome</keyword>
<reference evidence="2 3" key="1">
    <citation type="submission" date="2020-08" db="EMBL/GenBank/DDBJ databases">
        <title>Novel species isolated from subtropical streams in China.</title>
        <authorList>
            <person name="Lu H."/>
        </authorList>
    </citation>
    <scope>NUCLEOTIDE SEQUENCE [LARGE SCALE GENOMIC DNA]</scope>
    <source>
        <strain evidence="2 3">LX15W</strain>
    </source>
</reference>
<evidence type="ECO:0000313" key="3">
    <source>
        <dbReference type="Proteomes" id="UP000624279"/>
    </source>
</evidence>
<keyword evidence="1" id="KW-1133">Transmembrane helix</keyword>
<comment type="caution">
    <text evidence="2">The sequence shown here is derived from an EMBL/GenBank/DDBJ whole genome shotgun (WGS) entry which is preliminary data.</text>
</comment>
<evidence type="ECO:0000313" key="2">
    <source>
        <dbReference type="EMBL" id="MBC3875286.1"/>
    </source>
</evidence>
<proteinExistence type="predicted"/>
<protein>
    <submittedName>
        <fullName evidence="2">Uncharacterized protein</fullName>
    </submittedName>
</protein>
<organism evidence="2 3">
    <name type="scientific">Undibacterium flavidum</name>
    <dbReference type="NCBI Taxonomy" id="2762297"/>
    <lineage>
        <taxon>Bacteria</taxon>
        <taxon>Pseudomonadati</taxon>
        <taxon>Pseudomonadota</taxon>
        <taxon>Betaproteobacteria</taxon>
        <taxon>Burkholderiales</taxon>
        <taxon>Oxalobacteraceae</taxon>
        <taxon>Undibacterium</taxon>
    </lineage>
</organism>